<keyword evidence="4" id="KW-1185">Reference proteome</keyword>
<keyword evidence="1" id="KW-0880">Kelch repeat</keyword>
<gene>
    <name evidence="3" type="ORF">M0811_01822</name>
</gene>
<dbReference type="OrthoDB" id="45365at2759"/>
<organism evidence="3 4">
    <name type="scientific">Anaeramoeba ignava</name>
    <name type="common">Anaerobic marine amoeba</name>
    <dbReference type="NCBI Taxonomy" id="1746090"/>
    <lineage>
        <taxon>Eukaryota</taxon>
        <taxon>Metamonada</taxon>
        <taxon>Anaeramoebidae</taxon>
        <taxon>Anaeramoeba</taxon>
    </lineage>
</organism>
<evidence type="ECO:0000256" key="2">
    <source>
        <dbReference type="ARBA" id="ARBA00022737"/>
    </source>
</evidence>
<dbReference type="InterPro" id="IPR006652">
    <property type="entry name" value="Kelch_1"/>
</dbReference>
<dbReference type="SUPFAM" id="SSF117281">
    <property type="entry name" value="Kelch motif"/>
    <property type="match status" value="1"/>
</dbReference>
<dbReference type="EMBL" id="JAPDFW010000092">
    <property type="protein sequence ID" value="KAJ5070841.1"/>
    <property type="molecule type" value="Genomic_DNA"/>
</dbReference>
<dbReference type="Proteomes" id="UP001149090">
    <property type="component" value="Unassembled WGS sequence"/>
</dbReference>
<proteinExistence type="predicted"/>
<dbReference type="InterPro" id="IPR015915">
    <property type="entry name" value="Kelch-typ_b-propeller"/>
</dbReference>
<dbReference type="AlphaFoldDB" id="A0A9Q0R8L2"/>
<accession>A0A9Q0R8L2</accession>
<sequence>MSTISFLHSVAGWRKDHLEGEGPETLHKPGIAVIGDECYVFGGGKTFTCSSTLYCASIFTHKWSTIETSGDIPKARLALGMCGFEDKLWITCGFDYSTYFQDTFEFDLTTEKWTQIHSEKHPQARYSFSLLYHNSFMYLFGGVPQFQKRLNDTWQFNTIKKHWEKIEPFGKLPVGRSSHTAIIHNNSMVIFGGLSSNGSRVNDLQMLDLTLLTWFEIETKPAISVIPNLQMSNSESKSKSKSMSMSMLKRRFKRTQFWNSHSPPLMSGGVAMIYLDRYLVSFGGMSTELGEHNYTFVFDFETKEWSNYDKTKRDHLLLEEFLSSQQNTEKKGEISYQINPNLLSELEMKIEDKWNKVMRPPPSFGHVGFARNRNELFVFGGFQKENDEIWIFTLENEIVMDFRLFLESGSLCDF</sequence>
<evidence type="ECO:0000313" key="3">
    <source>
        <dbReference type="EMBL" id="KAJ5070841.1"/>
    </source>
</evidence>
<dbReference type="Pfam" id="PF24681">
    <property type="entry name" value="Kelch_KLHDC2_KLHL20_DRC7"/>
    <property type="match status" value="1"/>
</dbReference>
<dbReference type="Gene3D" id="2.120.10.80">
    <property type="entry name" value="Kelch-type beta propeller"/>
    <property type="match status" value="2"/>
</dbReference>
<reference evidence="3" key="1">
    <citation type="submission" date="2022-10" db="EMBL/GenBank/DDBJ databases">
        <title>Novel sulphate-reducing endosymbionts in the free-living metamonad Anaeramoeba.</title>
        <authorList>
            <person name="Jerlstrom-Hultqvist J."/>
            <person name="Cepicka I."/>
            <person name="Gallot-Lavallee L."/>
            <person name="Salas-Leiva D."/>
            <person name="Curtis B.A."/>
            <person name="Zahonova K."/>
            <person name="Pipaliya S."/>
            <person name="Dacks J."/>
            <person name="Roger A.J."/>
        </authorList>
    </citation>
    <scope>NUCLEOTIDE SEQUENCE</scope>
    <source>
        <strain evidence="3">BMAN</strain>
    </source>
</reference>
<dbReference type="PANTHER" id="PTHR46093:SF18">
    <property type="entry name" value="FIBRONECTIN TYPE-III DOMAIN-CONTAINING PROTEIN"/>
    <property type="match status" value="1"/>
</dbReference>
<keyword evidence="2" id="KW-0677">Repeat</keyword>
<evidence type="ECO:0000313" key="4">
    <source>
        <dbReference type="Proteomes" id="UP001149090"/>
    </source>
</evidence>
<protein>
    <submittedName>
        <fullName evidence="3">Kelch repeat protein</fullName>
    </submittedName>
</protein>
<name>A0A9Q0R8L2_ANAIG</name>
<dbReference type="Pfam" id="PF01344">
    <property type="entry name" value="Kelch_1"/>
    <property type="match status" value="1"/>
</dbReference>
<dbReference type="PANTHER" id="PTHR46093">
    <property type="entry name" value="ACYL-COA-BINDING DOMAIN-CONTAINING PROTEIN 5"/>
    <property type="match status" value="1"/>
</dbReference>
<comment type="caution">
    <text evidence="3">The sequence shown here is derived from an EMBL/GenBank/DDBJ whole genome shotgun (WGS) entry which is preliminary data.</text>
</comment>
<evidence type="ECO:0000256" key="1">
    <source>
        <dbReference type="ARBA" id="ARBA00022441"/>
    </source>
</evidence>